<dbReference type="AlphaFoldDB" id="A0A813SWH8"/>
<dbReference type="EMBL" id="CAJNOG010000031">
    <property type="protein sequence ID" value="CAF0801390.1"/>
    <property type="molecule type" value="Genomic_DNA"/>
</dbReference>
<name>A0A813SWH8_9BILA</name>
<dbReference type="Proteomes" id="UP000663845">
    <property type="component" value="Unassembled WGS sequence"/>
</dbReference>
<evidence type="ECO:0000313" key="3">
    <source>
        <dbReference type="Proteomes" id="UP000663845"/>
    </source>
</evidence>
<protein>
    <submittedName>
        <fullName evidence="2">Uncharacterized protein</fullName>
    </submittedName>
</protein>
<proteinExistence type="predicted"/>
<keyword evidence="1" id="KW-1133">Transmembrane helix</keyword>
<keyword evidence="1" id="KW-0472">Membrane</keyword>
<keyword evidence="1" id="KW-0812">Transmembrane</keyword>
<comment type="caution">
    <text evidence="2">The sequence shown here is derived from an EMBL/GenBank/DDBJ whole genome shotgun (WGS) entry which is preliminary data.</text>
</comment>
<evidence type="ECO:0000313" key="2">
    <source>
        <dbReference type="EMBL" id="CAF0801390.1"/>
    </source>
</evidence>
<gene>
    <name evidence="2" type="ORF">JYZ213_LOCUS5275</name>
</gene>
<sequence>MIIHEEDYDKVNIVLIINNQCGLQALFGYIIYLCIQLYHILLKSDRIHTDSSTQEYHDYHDEFEYQGHIYENETLLFISRHGIKLNLPDYFYLIFFGKNPSIRFEHRLNALEEFI</sequence>
<organism evidence="2 3">
    <name type="scientific">Adineta steineri</name>
    <dbReference type="NCBI Taxonomy" id="433720"/>
    <lineage>
        <taxon>Eukaryota</taxon>
        <taxon>Metazoa</taxon>
        <taxon>Spiralia</taxon>
        <taxon>Gnathifera</taxon>
        <taxon>Rotifera</taxon>
        <taxon>Eurotatoria</taxon>
        <taxon>Bdelloidea</taxon>
        <taxon>Adinetida</taxon>
        <taxon>Adinetidae</taxon>
        <taxon>Adineta</taxon>
    </lineage>
</organism>
<accession>A0A813SWH8</accession>
<evidence type="ECO:0000256" key="1">
    <source>
        <dbReference type="SAM" id="Phobius"/>
    </source>
</evidence>
<feature type="transmembrane region" description="Helical" evidence="1">
    <location>
        <begin position="23"/>
        <end position="42"/>
    </location>
</feature>
<reference evidence="2" key="1">
    <citation type="submission" date="2021-02" db="EMBL/GenBank/DDBJ databases">
        <authorList>
            <person name="Nowell W R."/>
        </authorList>
    </citation>
    <scope>NUCLEOTIDE SEQUENCE</scope>
</reference>